<sequence length="249" mass="26402">MSEAGPEGVVADMRPDTTQCTSSEGTSTSQGASRRSPWLHPHLGPSQHYKGMLLLPGLQPSPQGGLRGEGTGSRITLLQLTGEKAKPSPQAGRDTAPATKWGLALCPERASPPSCPPSRPSSCPATETVDLESSPAQPWNGEGRISFHLPVSVLKGPFFVPFPSLTPDPRVLWEQPKGACLLALLAGCGPLASLHSDDNACSSGWEAGEDLLHRAPQDCGSAREAAALFSSAWEWETWRGPNSRFILCF</sequence>
<evidence type="ECO:0000313" key="3">
    <source>
        <dbReference type="Proteomes" id="UP000297703"/>
    </source>
</evidence>
<dbReference type="EMBL" id="QXTE01000371">
    <property type="protein sequence ID" value="TFJ98749.1"/>
    <property type="molecule type" value="Genomic_DNA"/>
</dbReference>
<proteinExistence type="predicted"/>
<feature type="compositionally biased region" description="Polar residues" evidence="1">
    <location>
        <begin position="16"/>
        <end position="33"/>
    </location>
</feature>
<evidence type="ECO:0000313" key="2">
    <source>
        <dbReference type="EMBL" id="TFJ98749.1"/>
    </source>
</evidence>
<dbReference type="AlphaFoldDB" id="A0A4D9DU72"/>
<evidence type="ECO:0000256" key="1">
    <source>
        <dbReference type="SAM" id="MobiDB-lite"/>
    </source>
</evidence>
<name>A0A4D9DU72_9SAUR</name>
<organism evidence="2 3">
    <name type="scientific">Platysternon megacephalum</name>
    <name type="common">big-headed turtle</name>
    <dbReference type="NCBI Taxonomy" id="55544"/>
    <lineage>
        <taxon>Eukaryota</taxon>
        <taxon>Metazoa</taxon>
        <taxon>Chordata</taxon>
        <taxon>Craniata</taxon>
        <taxon>Vertebrata</taxon>
        <taxon>Euteleostomi</taxon>
        <taxon>Archelosauria</taxon>
        <taxon>Testudinata</taxon>
        <taxon>Testudines</taxon>
        <taxon>Cryptodira</taxon>
        <taxon>Durocryptodira</taxon>
        <taxon>Testudinoidea</taxon>
        <taxon>Platysternidae</taxon>
        <taxon>Platysternon</taxon>
    </lineage>
</organism>
<reference evidence="2 3" key="2">
    <citation type="submission" date="2019-04" db="EMBL/GenBank/DDBJ databases">
        <title>The genome sequence of big-headed turtle.</title>
        <authorList>
            <person name="Gong S."/>
        </authorList>
    </citation>
    <scope>NUCLEOTIDE SEQUENCE [LARGE SCALE GENOMIC DNA]</scope>
    <source>
        <strain evidence="2">DO16091913</strain>
        <tissue evidence="2">Muscle</tissue>
    </source>
</reference>
<feature type="region of interest" description="Disordered" evidence="1">
    <location>
        <begin position="109"/>
        <end position="137"/>
    </location>
</feature>
<keyword evidence="3" id="KW-1185">Reference proteome</keyword>
<protein>
    <submittedName>
        <fullName evidence="2">Coiled-coil domain-containing protein 105</fullName>
    </submittedName>
</protein>
<gene>
    <name evidence="2" type="ORF">DR999_PMT19300</name>
</gene>
<accession>A0A4D9DU72</accession>
<dbReference type="Proteomes" id="UP000297703">
    <property type="component" value="Unassembled WGS sequence"/>
</dbReference>
<reference evidence="2 3" key="1">
    <citation type="submission" date="2019-04" db="EMBL/GenBank/DDBJ databases">
        <title>Draft genome of the big-headed turtle Platysternon megacephalum.</title>
        <authorList>
            <person name="Gong S."/>
        </authorList>
    </citation>
    <scope>NUCLEOTIDE SEQUENCE [LARGE SCALE GENOMIC DNA]</scope>
    <source>
        <strain evidence="2">DO16091913</strain>
        <tissue evidence="2">Muscle</tissue>
    </source>
</reference>
<feature type="region of interest" description="Disordered" evidence="1">
    <location>
        <begin position="1"/>
        <end position="47"/>
    </location>
</feature>
<comment type="caution">
    <text evidence="2">The sequence shown here is derived from an EMBL/GenBank/DDBJ whole genome shotgun (WGS) entry which is preliminary data.</text>
</comment>